<feature type="compositionally biased region" description="Low complexity" evidence="2">
    <location>
        <begin position="1180"/>
        <end position="1190"/>
    </location>
</feature>
<feature type="transmembrane region" description="Helical" evidence="3">
    <location>
        <begin position="1498"/>
        <end position="1517"/>
    </location>
</feature>
<proteinExistence type="predicted"/>
<evidence type="ECO:0000259" key="4">
    <source>
        <dbReference type="PROSITE" id="PS50011"/>
    </source>
</evidence>
<reference evidence="5" key="1">
    <citation type="journal article" date="2020" name="bioRxiv">
        <title>Comparative genomics of Chlamydomonas.</title>
        <authorList>
            <person name="Craig R.J."/>
            <person name="Hasan A.R."/>
            <person name="Ness R.W."/>
            <person name="Keightley P.D."/>
        </authorList>
    </citation>
    <scope>NUCLEOTIDE SEQUENCE</scope>
    <source>
        <strain evidence="5">CCAP 11/173</strain>
    </source>
</reference>
<dbReference type="EMBL" id="JAEHOD010000002">
    <property type="protein sequence ID" value="KAG2454131.1"/>
    <property type="molecule type" value="Genomic_DNA"/>
</dbReference>
<evidence type="ECO:0000313" key="6">
    <source>
        <dbReference type="Proteomes" id="UP000613740"/>
    </source>
</evidence>
<dbReference type="PROSITE" id="PS50011">
    <property type="entry name" value="PROTEIN_KINASE_DOM"/>
    <property type="match status" value="1"/>
</dbReference>
<feature type="binding site" evidence="1">
    <location>
        <position position="1525"/>
    </location>
    <ligand>
        <name>ATP</name>
        <dbReference type="ChEBI" id="CHEBI:30616"/>
    </ligand>
</feature>
<dbReference type="SUPFAM" id="SSF56112">
    <property type="entry name" value="Protein kinase-like (PK-like)"/>
    <property type="match status" value="1"/>
</dbReference>
<dbReference type="Pfam" id="PF07714">
    <property type="entry name" value="PK_Tyr_Ser-Thr"/>
    <property type="match status" value="2"/>
</dbReference>
<accession>A0A836BC66</accession>
<feature type="compositionally biased region" description="Low complexity" evidence="2">
    <location>
        <begin position="1136"/>
        <end position="1152"/>
    </location>
</feature>
<keyword evidence="1" id="KW-0067">ATP-binding</keyword>
<dbReference type="InterPro" id="IPR008266">
    <property type="entry name" value="Tyr_kinase_AS"/>
</dbReference>
<dbReference type="InterPro" id="IPR017441">
    <property type="entry name" value="Protein_kinase_ATP_BS"/>
</dbReference>
<dbReference type="Proteomes" id="UP000613740">
    <property type="component" value="Unassembled WGS sequence"/>
</dbReference>
<feature type="transmembrane region" description="Helical" evidence="3">
    <location>
        <begin position="1103"/>
        <end position="1126"/>
    </location>
</feature>
<keyword evidence="1" id="KW-0547">Nucleotide-binding</keyword>
<gene>
    <name evidence="5" type="ORF">HYH02_001167</name>
</gene>
<feature type="compositionally biased region" description="Low complexity" evidence="2">
    <location>
        <begin position="1293"/>
        <end position="1308"/>
    </location>
</feature>
<dbReference type="InterPro" id="IPR000719">
    <property type="entry name" value="Prot_kinase_dom"/>
</dbReference>
<dbReference type="InterPro" id="IPR036404">
    <property type="entry name" value="Jacalin-like_lectin_dom_sf"/>
</dbReference>
<feature type="region of interest" description="Disordered" evidence="2">
    <location>
        <begin position="1171"/>
        <end position="1192"/>
    </location>
</feature>
<feature type="region of interest" description="Disordered" evidence="2">
    <location>
        <begin position="1400"/>
        <end position="1439"/>
    </location>
</feature>
<dbReference type="Gene3D" id="3.30.200.20">
    <property type="entry name" value="Phosphorylase Kinase, domain 1"/>
    <property type="match status" value="1"/>
</dbReference>
<feature type="region of interest" description="Disordered" evidence="2">
    <location>
        <begin position="1347"/>
        <end position="1372"/>
    </location>
</feature>
<dbReference type="PROSITE" id="PS00109">
    <property type="entry name" value="PROTEIN_KINASE_TYR"/>
    <property type="match status" value="1"/>
</dbReference>
<feature type="region of interest" description="Disordered" evidence="2">
    <location>
        <begin position="1021"/>
        <end position="1097"/>
    </location>
</feature>
<dbReference type="Gene3D" id="1.10.510.10">
    <property type="entry name" value="Transferase(Phosphotransferase) domain 1"/>
    <property type="match status" value="1"/>
</dbReference>
<dbReference type="OrthoDB" id="548587at2759"/>
<dbReference type="PROSITE" id="PS00107">
    <property type="entry name" value="PROTEIN_KINASE_ATP"/>
    <property type="match status" value="1"/>
</dbReference>
<comment type="caution">
    <text evidence="5">The sequence shown here is derived from an EMBL/GenBank/DDBJ whole genome shotgun (WGS) entry which is preliminary data.</text>
</comment>
<sequence>MVDGGFRRNAEGDSPRLRAARFLGARRSLPFTVALVAALLTHTSVTNGSQVPPAAVIGSSETFINAVIDCASRRASLANAELFLADNAVLQAFWSGLLGTDPSLQEAVPSVGGLWTWDESRLCRAALLTQQPGRAVGSSPAEPPGLVRFEGRPCAARLPYVCVPDAQVQAAGLTSSSLDWFRTHVRNASTAVRDAGATAASTAAAVTGAATALVVGSSSPHLLGPERSGLVLLRSGFALGGTRVPLGLRAEEWGPGLMNNSKPLYSQLRTSAFDDSELFWSRGPIVTAFFRSHNGRLLALRPVREKEAAVASRDVAAVGNRSTGAGYGSGLLSDGVFGASRPDLDGLSSAPYETHHVGPYQDYVVSVQGCFRTLAVEVLLLVTRSGRRYRLGRGSCSVWFREDAPPGGFLAGFAGLHIDVAHWSSQPPLPFFEGQVPNLPWLMQLELLWAAPAGSPPPVYTQRLPALLRHTATLIAPPSSACPGAYALASLNHELMHSCSWPWIEIWPNYYFTPSAAAGCPSNMCCNKPLFLPDQAIYVPYNYSQPFCATYMTACTRSCQVQAGLCAVVPDRPALQFAVTSSSPSAAPTAADTAATSAAAMLAPGSAVLQQQQQPRLYIMYPDTHVSYEAAADMCRGITHLGLAWRLVAAREVLTWTAAVDIRNLAYGALMDAGYFWLDDSRGAGGGSSNSNNNNITTATRSGMSMCPAALFGQPGVATGAGSGAEYDTITYDSSAPCDGVGAVVCTLTAPREPPAAGGSGGAAGSTSTSSSLLVPPASRHTSRAWSAGRHRLTQSRRVASGNFGNFTCSATLLEAATSNLPNVSSGNAGSAAQLPALAGRPTVVLTAPPRAFLISTALQVSEAGNSVSAVSGLGMELAGVAPADSGAAAAAGTDPAAATELTAGNPSTRGWHRLELLPEEVVVAASGCAGGHLELLLLHTSLGRVLAPPLTAGPEGAAGGSAACTSSFAETAPAGAYLVGFQVTFGHFIESMRLLWGQPLLVPSPGTAAADGTGGSDYGNGAASTAGSEGRGGALSSAVVVGSGSGGAADTHTAGPSQEGPQSAAPGDQPSSVPRLDVVAGPASNSSVGGGGGDRSSVSPAVIGGAVAAAAALVLAAAAGTALFMRQRRQRRRQQQQQQQQRQQQHQQQQLVPQLVPAAAGKLLAGVLAPSGGGGSTSPGGTFSSSSGGRHAERAVIDSSLAGAVDNAVGVSCVNEPQAHESPLSPRRPFGGVAVTAAAQQPPAASCDACEGAPTVALLLVTEAAEGTALVAAEGGGSGGPARRHSQQLKPASASSATSHAADNTATKESSSEGSMSPRRRWTQSATCPDAHSPTAAIRHAAAVVREPPTEPAASSSHGPERPAPSNQDDFRDRLCISSCRGGSSTGGDWFSVSDADVDVPTAAGAGGASRQQEQPDHNGRRQLKPGAAHKGAEPVGSTAATAATTAAAGAAAAATPGAAGSMRQVIEEALDMAQAELAARQPVADGNQRHARRPDLVLTSVLGSGSFGVVFHGTWRGLRVAVKTLVVHDSLMGAERHRAILEAAISKSLNHLNVVTTYETKVIPLSVPAAARQQQQQQQRAALQPEAGGPGLLGASAAGEGSSAAAAGATSVSPGDNAAPGVLDATTDTYKLLLVMEYCDAGSLACALDDHVVGSVAAGGLAALCALTLALDVACGMRHIHSRNIIHGDLSAGNILLSSATARCHGGDPADADVRSPLAELWMPPLVAKVADFGLSVHMGEHQTHASNRYQGTPAYTAPEVLSRGRLSAASDVWSFGCILLELTHGERIHVIRERAMGAATGAAAAGRAAVGLWAALPPLIPPRLAQLLAGCLSMDPGARPSFSQVAEALAEILTA</sequence>
<feature type="compositionally biased region" description="Low complexity" evidence="2">
    <location>
        <begin position="1079"/>
        <end position="1088"/>
    </location>
</feature>
<feature type="region of interest" description="Disordered" evidence="2">
    <location>
        <begin position="754"/>
        <end position="790"/>
    </location>
</feature>
<protein>
    <recommendedName>
        <fullName evidence="4">Protein kinase domain-containing protein</fullName>
    </recommendedName>
</protein>
<dbReference type="InterPro" id="IPR001245">
    <property type="entry name" value="Ser-Thr/Tyr_kinase_cat_dom"/>
</dbReference>
<feature type="region of interest" description="Disordered" evidence="2">
    <location>
        <begin position="1128"/>
        <end position="1152"/>
    </location>
</feature>
<dbReference type="GO" id="GO:0004674">
    <property type="term" value="F:protein serine/threonine kinase activity"/>
    <property type="evidence" value="ECO:0007669"/>
    <property type="project" value="TreeGrafter"/>
</dbReference>
<keyword evidence="3" id="KW-0812">Transmembrane</keyword>
<evidence type="ECO:0000313" key="5">
    <source>
        <dbReference type="EMBL" id="KAG2454131.1"/>
    </source>
</evidence>
<dbReference type="PANTHER" id="PTHR44329">
    <property type="entry name" value="SERINE/THREONINE-PROTEIN KINASE TNNI3K-RELATED"/>
    <property type="match status" value="1"/>
</dbReference>
<name>A0A836BC66_9CHLO</name>
<feature type="domain" description="Protein kinase" evidence="4">
    <location>
        <begin position="1498"/>
        <end position="1856"/>
    </location>
</feature>
<dbReference type="InterPro" id="IPR011009">
    <property type="entry name" value="Kinase-like_dom_sf"/>
</dbReference>
<dbReference type="PANTHER" id="PTHR44329:SF214">
    <property type="entry name" value="PROTEIN KINASE DOMAIN-CONTAINING PROTEIN"/>
    <property type="match status" value="1"/>
</dbReference>
<dbReference type="GO" id="GO:0005524">
    <property type="term" value="F:ATP binding"/>
    <property type="evidence" value="ECO:0007669"/>
    <property type="project" value="UniProtKB-UniRule"/>
</dbReference>
<dbReference type="InterPro" id="IPR051681">
    <property type="entry name" value="Ser/Thr_Kinases-Pseudokinases"/>
</dbReference>
<keyword evidence="3" id="KW-1133">Transmembrane helix</keyword>
<evidence type="ECO:0000256" key="2">
    <source>
        <dbReference type="SAM" id="MobiDB-lite"/>
    </source>
</evidence>
<keyword evidence="3" id="KW-0472">Membrane</keyword>
<evidence type="ECO:0000256" key="1">
    <source>
        <dbReference type="PROSITE-ProRule" id="PRU10141"/>
    </source>
</evidence>
<organism evidence="5 6">
    <name type="scientific">Chlamydomonas schloesseri</name>
    <dbReference type="NCBI Taxonomy" id="2026947"/>
    <lineage>
        <taxon>Eukaryota</taxon>
        <taxon>Viridiplantae</taxon>
        <taxon>Chlorophyta</taxon>
        <taxon>core chlorophytes</taxon>
        <taxon>Chlorophyceae</taxon>
        <taxon>CS clade</taxon>
        <taxon>Chlamydomonadales</taxon>
        <taxon>Chlamydomonadaceae</taxon>
        <taxon>Chlamydomonas</taxon>
    </lineage>
</organism>
<keyword evidence="6" id="KW-1185">Reference proteome</keyword>
<evidence type="ECO:0000256" key="3">
    <source>
        <dbReference type="SAM" id="Phobius"/>
    </source>
</evidence>
<feature type="region of interest" description="Disordered" evidence="2">
    <location>
        <begin position="1273"/>
        <end position="1333"/>
    </location>
</feature>
<dbReference type="Gene3D" id="2.100.10.30">
    <property type="entry name" value="Jacalin-like lectin domain"/>
    <property type="match status" value="1"/>
</dbReference>